<keyword evidence="9" id="KW-0808">Transferase</keyword>
<dbReference type="PIRSF" id="PIRSF000524">
    <property type="entry name" value="SPT"/>
    <property type="match status" value="1"/>
</dbReference>
<reference evidence="9" key="1">
    <citation type="submission" date="2020-10" db="EMBL/GenBank/DDBJ databases">
        <authorList>
            <person name="Gilroy R."/>
        </authorList>
    </citation>
    <scope>NUCLEOTIDE SEQUENCE</scope>
    <source>
        <strain evidence="9">10669</strain>
    </source>
</reference>
<dbReference type="GO" id="GO:0019265">
    <property type="term" value="P:glycine biosynthetic process, by transamination of glyoxylate"/>
    <property type="evidence" value="ECO:0007669"/>
    <property type="project" value="TreeGrafter"/>
</dbReference>
<dbReference type="PANTHER" id="PTHR21152">
    <property type="entry name" value="AMINOTRANSFERASE CLASS V"/>
    <property type="match status" value="1"/>
</dbReference>
<evidence type="ECO:0000313" key="10">
    <source>
        <dbReference type="Proteomes" id="UP000886812"/>
    </source>
</evidence>
<dbReference type="Proteomes" id="UP000886812">
    <property type="component" value="Unassembled WGS sequence"/>
</dbReference>
<dbReference type="GO" id="GO:0008453">
    <property type="term" value="F:alanine-glyoxylate transaminase activity"/>
    <property type="evidence" value="ECO:0007669"/>
    <property type="project" value="TreeGrafter"/>
</dbReference>
<sequence>MATKLFIPGPTEVSPEILAEMSRPMMGHRSKAASELQRRISDNLRRILYTQSEIILSTSSGTGLMEGAVRSCTAKRAAIFSVGAFGKKWFKIAKMNGVPADFFESPFGEATTPEMVDAALSTGKYDTVCITHNETSTGVQNPFEEIAEVMKKYPDVVWCADAVSSAAGAKIETDRLGVDVLVTSTQKALALPPGMAICTLSPKAYERTAHVENRGCYFDLRDLYDVIRKKDYQYANTPCVSIMYAMDLQLQRILQEGVENRFRRHAAMAEYVRAWADEYFSVFANRKYLSNTLTVISNTRGISVADLNKELIRRGMQLGNGYGDLKEKTFRIAHMGELTMDDMRAVTESIVDVLGL</sequence>
<dbReference type="Pfam" id="PF00266">
    <property type="entry name" value="Aminotran_5"/>
    <property type="match status" value="1"/>
</dbReference>
<evidence type="ECO:0000256" key="4">
    <source>
        <dbReference type="PIRSR" id="PIRSR000524-1"/>
    </source>
</evidence>
<gene>
    <name evidence="9" type="ORF">IAC75_07485</name>
</gene>
<reference evidence="9" key="2">
    <citation type="journal article" date="2021" name="PeerJ">
        <title>Extensive microbial diversity within the chicken gut microbiome revealed by metagenomics and culture.</title>
        <authorList>
            <person name="Gilroy R."/>
            <person name="Ravi A."/>
            <person name="Getino M."/>
            <person name="Pursley I."/>
            <person name="Horton D.L."/>
            <person name="Alikhan N.F."/>
            <person name="Baker D."/>
            <person name="Gharbi K."/>
            <person name="Hall N."/>
            <person name="Watson M."/>
            <person name="Adriaenssens E.M."/>
            <person name="Foster-Nyarko E."/>
            <person name="Jarju S."/>
            <person name="Secka A."/>
            <person name="Antonio M."/>
            <person name="Oren A."/>
            <person name="Chaudhuri R.R."/>
            <person name="La Ragione R."/>
            <person name="Hildebrand F."/>
            <person name="Pallen M.J."/>
        </authorList>
    </citation>
    <scope>NUCLEOTIDE SEQUENCE</scope>
    <source>
        <strain evidence="9">10669</strain>
    </source>
</reference>
<feature type="domain" description="Aminotransferase class V" evidence="8">
    <location>
        <begin position="21"/>
        <end position="320"/>
    </location>
</feature>
<evidence type="ECO:0000313" key="9">
    <source>
        <dbReference type="EMBL" id="HIV04968.1"/>
    </source>
</evidence>
<dbReference type="AlphaFoldDB" id="A0A9D1NM46"/>
<evidence type="ECO:0000259" key="8">
    <source>
        <dbReference type="Pfam" id="PF00266"/>
    </source>
</evidence>
<dbReference type="EMBL" id="DVOG01000198">
    <property type="protein sequence ID" value="HIV04968.1"/>
    <property type="molecule type" value="Genomic_DNA"/>
</dbReference>
<dbReference type="PROSITE" id="PS00595">
    <property type="entry name" value="AA_TRANSFER_CLASS_5"/>
    <property type="match status" value="1"/>
</dbReference>
<feature type="modified residue" description="N6-(pyridoxal phosphate)lysine" evidence="5">
    <location>
        <position position="187"/>
    </location>
</feature>
<dbReference type="InterPro" id="IPR000192">
    <property type="entry name" value="Aminotrans_V_dom"/>
</dbReference>
<comment type="similarity">
    <text evidence="2 6">Belongs to the class-V pyridoxal-phosphate-dependent aminotransferase family.</text>
</comment>
<dbReference type="InterPro" id="IPR024169">
    <property type="entry name" value="SP_NH2Trfase/AEP_transaminase"/>
</dbReference>
<evidence type="ECO:0000256" key="3">
    <source>
        <dbReference type="ARBA" id="ARBA00022898"/>
    </source>
</evidence>
<proteinExistence type="inferred from homology"/>
<evidence type="ECO:0000256" key="1">
    <source>
        <dbReference type="ARBA" id="ARBA00001933"/>
    </source>
</evidence>
<dbReference type="SUPFAM" id="SSF53383">
    <property type="entry name" value="PLP-dependent transferases"/>
    <property type="match status" value="1"/>
</dbReference>
<dbReference type="InterPro" id="IPR015422">
    <property type="entry name" value="PyrdxlP-dep_Trfase_small"/>
</dbReference>
<keyword evidence="3 5" id="KW-0663">Pyridoxal phosphate</keyword>
<dbReference type="GO" id="GO:0004760">
    <property type="term" value="F:L-serine-pyruvate transaminase activity"/>
    <property type="evidence" value="ECO:0007669"/>
    <property type="project" value="TreeGrafter"/>
</dbReference>
<dbReference type="Gene3D" id="3.90.1150.10">
    <property type="entry name" value="Aspartate Aminotransferase, domain 1"/>
    <property type="match status" value="1"/>
</dbReference>
<protein>
    <submittedName>
        <fullName evidence="9">Alanine--glyoxylate aminotransferase family protein</fullName>
    </submittedName>
</protein>
<keyword evidence="9" id="KW-0032">Aminotransferase</keyword>
<dbReference type="InterPro" id="IPR020578">
    <property type="entry name" value="Aminotrans_V_PyrdxlP_BS"/>
</dbReference>
<feature type="binding site" evidence="4">
    <location>
        <position position="331"/>
    </location>
    <ligand>
        <name>substrate</name>
    </ligand>
</feature>
<dbReference type="PANTHER" id="PTHR21152:SF40">
    <property type="entry name" value="ALANINE--GLYOXYLATE AMINOTRANSFERASE"/>
    <property type="match status" value="1"/>
</dbReference>
<dbReference type="InterPro" id="IPR015421">
    <property type="entry name" value="PyrdxlP-dep_Trfase_major"/>
</dbReference>
<dbReference type="Gene3D" id="3.40.640.10">
    <property type="entry name" value="Type I PLP-dependent aspartate aminotransferase-like (Major domain)"/>
    <property type="match status" value="1"/>
</dbReference>
<name>A0A9D1NM46_9BACT</name>
<comment type="cofactor">
    <cofactor evidence="1 5 7">
        <name>pyridoxal 5'-phosphate</name>
        <dbReference type="ChEBI" id="CHEBI:597326"/>
    </cofactor>
</comment>
<evidence type="ECO:0000256" key="5">
    <source>
        <dbReference type="PIRSR" id="PIRSR000524-50"/>
    </source>
</evidence>
<evidence type="ECO:0000256" key="7">
    <source>
        <dbReference type="RuleBase" id="RU004504"/>
    </source>
</evidence>
<evidence type="ECO:0000256" key="2">
    <source>
        <dbReference type="ARBA" id="ARBA00009236"/>
    </source>
</evidence>
<evidence type="ECO:0000256" key="6">
    <source>
        <dbReference type="RuleBase" id="RU004075"/>
    </source>
</evidence>
<accession>A0A9D1NM46</accession>
<comment type="caution">
    <text evidence="9">The sequence shown here is derived from an EMBL/GenBank/DDBJ whole genome shotgun (WGS) entry which is preliminary data.</text>
</comment>
<organism evidence="9 10">
    <name type="scientific">Candidatus Spyradosoma merdigallinarum</name>
    <dbReference type="NCBI Taxonomy" id="2840950"/>
    <lineage>
        <taxon>Bacteria</taxon>
        <taxon>Pseudomonadati</taxon>
        <taxon>Verrucomicrobiota</taxon>
        <taxon>Opitutia</taxon>
        <taxon>Opitutia incertae sedis</taxon>
        <taxon>Candidatus Spyradosoma</taxon>
    </lineage>
</organism>
<dbReference type="InterPro" id="IPR015424">
    <property type="entry name" value="PyrdxlP-dep_Trfase"/>
</dbReference>